<evidence type="ECO:0000259" key="4">
    <source>
        <dbReference type="SMART" id="SM00226"/>
    </source>
</evidence>
<dbReference type="Proteomes" id="UP000574067">
    <property type="component" value="Unassembled WGS sequence"/>
</dbReference>
<organism evidence="5 6">
    <name type="scientific">Azohydromonas caseinilytica</name>
    <dbReference type="NCBI Taxonomy" id="2728836"/>
    <lineage>
        <taxon>Bacteria</taxon>
        <taxon>Pseudomonadati</taxon>
        <taxon>Pseudomonadota</taxon>
        <taxon>Betaproteobacteria</taxon>
        <taxon>Burkholderiales</taxon>
        <taxon>Sphaerotilaceae</taxon>
        <taxon>Azohydromonas</taxon>
    </lineage>
</organism>
<evidence type="ECO:0000256" key="1">
    <source>
        <dbReference type="ARBA" id="ARBA00011063"/>
    </source>
</evidence>
<dbReference type="Pfam" id="PF01451">
    <property type="entry name" value="LMWPc"/>
    <property type="match status" value="1"/>
</dbReference>
<comment type="caution">
    <text evidence="5">The sequence shown here is derived from an EMBL/GenBank/DDBJ whole genome shotgun (WGS) entry which is preliminary data.</text>
</comment>
<sequence>MLMRNFGGFKGLLRLLLTQADYVLGPAVKFTRPDLSKVDRLVFVCLANLKRSAFAQAVGVQAGLNAASFGLQAQTGRSPSARSVDIAGELGCPIGSHQATNLPDFEPAAGDLYLVMESRHAYHLVRQGFPPERVALLGHWARPQRLHIQDPYRMDDDYMRSCFALIRSAVLNLGRELRQLGRVPYRAPATP</sequence>
<evidence type="ECO:0000313" key="5">
    <source>
        <dbReference type="EMBL" id="NML15832.1"/>
    </source>
</evidence>
<feature type="active site" description="Nucleophile" evidence="3">
    <location>
        <position position="45"/>
    </location>
</feature>
<evidence type="ECO:0000256" key="3">
    <source>
        <dbReference type="PIRSR" id="PIRSR617867-1"/>
    </source>
</evidence>
<accession>A0A848F907</accession>
<gene>
    <name evidence="5" type="ORF">HHL10_12700</name>
</gene>
<dbReference type="GO" id="GO:0004725">
    <property type="term" value="F:protein tyrosine phosphatase activity"/>
    <property type="evidence" value="ECO:0007669"/>
    <property type="project" value="InterPro"/>
</dbReference>
<dbReference type="AlphaFoldDB" id="A0A848F907"/>
<dbReference type="SUPFAM" id="SSF52788">
    <property type="entry name" value="Phosphotyrosine protein phosphatases I"/>
    <property type="match status" value="1"/>
</dbReference>
<dbReference type="Gene3D" id="3.40.50.2300">
    <property type="match status" value="1"/>
</dbReference>
<name>A0A848F907_9BURK</name>
<dbReference type="EMBL" id="JABBFW010000007">
    <property type="protein sequence ID" value="NML15832.1"/>
    <property type="molecule type" value="Genomic_DNA"/>
</dbReference>
<keyword evidence="6" id="KW-1185">Reference proteome</keyword>
<comment type="similarity">
    <text evidence="1">Belongs to the low molecular weight phosphotyrosine protein phosphatase family.</text>
</comment>
<protein>
    <submittedName>
        <fullName evidence="5">Phosphotyrosine protein phosphatase</fullName>
    </submittedName>
</protein>
<proteinExistence type="inferred from homology"/>
<feature type="domain" description="Phosphotyrosine protein phosphatase I" evidence="4">
    <location>
        <begin position="39"/>
        <end position="176"/>
    </location>
</feature>
<feature type="active site" evidence="3">
    <location>
        <position position="51"/>
    </location>
</feature>
<reference evidence="5 6" key="1">
    <citation type="submission" date="2020-04" db="EMBL/GenBank/DDBJ databases">
        <title>Azohydromonas sp. isolated from soil.</title>
        <authorList>
            <person name="Dahal R.H."/>
        </authorList>
    </citation>
    <scope>NUCLEOTIDE SEQUENCE [LARGE SCALE GENOMIC DNA]</scope>
    <source>
        <strain evidence="5 6">G-1-1-14</strain>
    </source>
</reference>
<keyword evidence="2" id="KW-0378">Hydrolase</keyword>
<evidence type="ECO:0000313" key="6">
    <source>
        <dbReference type="Proteomes" id="UP000574067"/>
    </source>
</evidence>
<dbReference type="PRINTS" id="PR00719">
    <property type="entry name" value="LMWPTPASE"/>
</dbReference>
<dbReference type="InterPro" id="IPR017867">
    <property type="entry name" value="Tyr_phospatase_low_mol_wt"/>
</dbReference>
<dbReference type="InterPro" id="IPR036196">
    <property type="entry name" value="Ptyr_pPase_sf"/>
</dbReference>
<dbReference type="InterPro" id="IPR023485">
    <property type="entry name" value="Ptyr_pPase"/>
</dbReference>
<dbReference type="SMART" id="SM00226">
    <property type="entry name" value="LMWPc"/>
    <property type="match status" value="1"/>
</dbReference>
<evidence type="ECO:0000256" key="2">
    <source>
        <dbReference type="ARBA" id="ARBA00022801"/>
    </source>
</evidence>
<feature type="active site" description="Proton donor" evidence="3">
    <location>
        <position position="150"/>
    </location>
</feature>
<dbReference type="RefSeq" id="WP_169160733.1">
    <property type="nucleotide sequence ID" value="NZ_JABBFW010000007.1"/>
</dbReference>